<protein>
    <submittedName>
        <fullName evidence="8">Uncharacterized protein</fullName>
    </submittedName>
</protein>
<feature type="domain" description="NPH3" evidence="7">
    <location>
        <begin position="183"/>
        <end position="462"/>
    </location>
</feature>
<organism evidence="8 9">
    <name type="scientific">Dioscorea zingiberensis</name>
    <dbReference type="NCBI Taxonomy" id="325984"/>
    <lineage>
        <taxon>Eukaryota</taxon>
        <taxon>Viridiplantae</taxon>
        <taxon>Streptophyta</taxon>
        <taxon>Embryophyta</taxon>
        <taxon>Tracheophyta</taxon>
        <taxon>Spermatophyta</taxon>
        <taxon>Magnoliopsida</taxon>
        <taxon>Liliopsida</taxon>
        <taxon>Dioscoreales</taxon>
        <taxon>Dioscoreaceae</taxon>
        <taxon>Dioscorea</taxon>
    </lineage>
</organism>
<keyword evidence="9" id="KW-1185">Reference proteome</keyword>
<dbReference type="InterPro" id="IPR000210">
    <property type="entry name" value="BTB/POZ_dom"/>
</dbReference>
<evidence type="ECO:0000256" key="4">
    <source>
        <dbReference type="PROSITE-ProRule" id="PRU00982"/>
    </source>
</evidence>
<dbReference type="EMBL" id="JAGGNH010000004">
    <property type="protein sequence ID" value="KAJ0974323.1"/>
    <property type="molecule type" value="Genomic_DNA"/>
</dbReference>
<evidence type="ECO:0000259" key="7">
    <source>
        <dbReference type="PROSITE" id="PS51649"/>
    </source>
</evidence>
<dbReference type="Pfam" id="PF00651">
    <property type="entry name" value="BTB"/>
    <property type="match status" value="1"/>
</dbReference>
<reference evidence="8" key="1">
    <citation type="submission" date="2021-03" db="EMBL/GenBank/DDBJ databases">
        <authorList>
            <person name="Li Z."/>
            <person name="Yang C."/>
        </authorList>
    </citation>
    <scope>NUCLEOTIDE SEQUENCE</scope>
    <source>
        <strain evidence="8">Dzin_1.0</strain>
        <tissue evidence="8">Leaf</tissue>
    </source>
</reference>
<reference evidence="8" key="2">
    <citation type="journal article" date="2022" name="Hortic Res">
        <title>The genome of Dioscorea zingiberensis sheds light on the biosynthesis, origin and evolution of the medicinally important diosgenin saponins.</title>
        <authorList>
            <person name="Li Y."/>
            <person name="Tan C."/>
            <person name="Li Z."/>
            <person name="Guo J."/>
            <person name="Li S."/>
            <person name="Chen X."/>
            <person name="Wang C."/>
            <person name="Dai X."/>
            <person name="Yang H."/>
            <person name="Song W."/>
            <person name="Hou L."/>
            <person name="Xu J."/>
            <person name="Tong Z."/>
            <person name="Xu A."/>
            <person name="Yuan X."/>
            <person name="Wang W."/>
            <person name="Yang Q."/>
            <person name="Chen L."/>
            <person name="Sun Z."/>
            <person name="Wang K."/>
            <person name="Pan B."/>
            <person name="Chen J."/>
            <person name="Bao Y."/>
            <person name="Liu F."/>
            <person name="Qi X."/>
            <person name="Gang D.R."/>
            <person name="Wen J."/>
            <person name="Li J."/>
        </authorList>
    </citation>
    <scope>NUCLEOTIDE SEQUENCE</scope>
    <source>
        <strain evidence="8">Dzin_1.0</strain>
    </source>
</reference>
<keyword evidence="2" id="KW-0597">Phosphoprotein</keyword>
<evidence type="ECO:0000256" key="5">
    <source>
        <dbReference type="SAM" id="MobiDB-lite"/>
    </source>
</evidence>
<evidence type="ECO:0000259" key="6">
    <source>
        <dbReference type="PROSITE" id="PS50097"/>
    </source>
</evidence>
<gene>
    <name evidence="8" type="ORF">J5N97_016288</name>
</gene>
<evidence type="ECO:0000256" key="3">
    <source>
        <dbReference type="ARBA" id="ARBA00022786"/>
    </source>
</evidence>
<comment type="pathway">
    <text evidence="1">Protein modification; protein ubiquitination.</text>
</comment>
<dbReference type="PANTHER" id="PTHR32370">
    <property type="entry name" value="OS12G0117600 PROTEIN"/>
    <property type="match status" value="1"/>
</dbReference>
<dbReference type="Proteomes" id="UP001085076">
    <property type="component" value="Miscellaneous, Linkage group lg04"/>
</dbReference>
<feature type="domain" description="BTB" evidence="6">
    <location>
        <begin position="28"/>
        <end position="96"/>
    </location>
</feature>
<keyword evidence="3" id="KW-0833">Ubl conjugation pathway</keyword>
<evidence type="ECO:0000313" key="9">
    <source>
        <dbReference type="Proteomes" id="UP001085076"/>
    </source>
</evidence>
<accession>A0A9D5CJ32</accession>
<dbReference type="Pfam" id="PF03000">
    <property type="entry name" value="NPH3"/>
    <property type="match status" value="1"/>
</dbReference>
<sequence length="499" mass="54252">MAAASTSTRFSSAMERTNQWVFSQEVPTDILVEVGEAKFPLHKFMLVPKSGYLRKRALESDMSDLTRVDLSGLPGGAETFEKAAKFCYGVNFEISVHNIAALRCEAEYLEMTDKYSEGNLAGRAEEFLAQAALKTLPGAVQVLKSCETLLPVADDIGLVERCVDVIALKVCNESNFPTRSSAEWWASELAPLSPNSLRKVLAAMKSRGAAPKTLAMYCLCLAEVPPRPPLPRHQLPRPPLQRRSLPPARAPRIPRRPPPPGSRRPSPAGFLSLPPPPLANALSASIACRRELERRVASTLDRASSSDLLAVALNHAVDHVADLDSVRRIISFFVEKESVAAGGGGLLYGGTGGSCSASMQKVARTLDAFAAEIATDEDLTVSKFAAIAGALPKSARRFDDDLYRAVDIYLKAHSGLDEIEREKVCSVMDPLRLSYEARLHASQNKRLPLQIVLHALYYDQLKLRSGGFQGEGAIPGIGGAVGVRSLGRRRRKAAMRTRR</sequence>
<proteinExistence type="inferred from homology"/>
<evidence type="ECO:0000256" key="1">
    <source>
        <dbReference type="ARBA" id="ARBA00004906"/>
    </source>
</evidence>
<dbReference type="AlphaFoldDB" id="A0A9D5CJ32"/>
<evidence type="ECO:0000256" key="2">
    <source>
        <dbReference type="ARBA" id="ARBA00022553"/>
    </source>
</evidence>
<comment type="caution">
    <text evidence="8">The sequence shown here is derived from an EMBL/GenBank/DDBJ whole genome shotgun (WGS) entry which is preliminary data.</text>
</comment>
<dbReference type="InterPro" id="IPR027356">
    <property type="entry name" value="NPH3_dom"/>
</dbReference>
<dbReference type="InterPro" id="IPR043454">
    <property type="entry name" value="NPH3/RPT2-like"/>
</dbReference>
<dbReference type="PROSITE" id="PS51649">
    <property type="entry name" value="NPH3"/>
    <property type="match status" value="1"/>
</dbReference>
<name>A0A9D5CJ32_9LILI</name>
<dbReference type="PROSITE" id="PS50097">
    <property type="entry name" value="BTB"/>
    <property type="match status" value="1"/>
</dbReference>
<dbReference type="SUPFAM" id="SSF54695">
    <property type="entry name" value="POZ domain"/>
    <property type="match status" value="1"/>
</dbReference>
<feature type="compositionally biased region" description="Low complexity" evidence="5">
    <location>
        <begin position="263"/>
        <end position="272"/>
    </location>
</feature>
<feature type="compositionally biased region" description="Low complexity" evidence="5">
    <location>
        <begin position="241"/>
        <end position="251"/>
    </location>
</feature>
<comment type="similarity">
    <text evidence="4">Belongs to the NPH3 family.</text>
</comment>
<dbReference type="Gene3D" id="3.30.710.10">
    <property type="entry name" value="Potassium Channel Kv1.1, Chain A"/>
    <property type="match status" value="1"/>
</dbReference>
<evidence type="ECO:0000313" key="8">
    <source>
        <dbReference type="EMBL" id="KAJ0974323.1"/>
    </source>
</evidence>
<feature type="compositionally biased region" description="Pro residues" evidence="5">
    <location>
        <begin position="230"/>
        <end position="239"/>
    </location>
</feature>
<dbReference type="FunFam" id="3.30.710.10:FF:000168">
    <property type="entry name" value="BTB/POZ domain-containing protein At1g03010"/>
    <property type="match status" value="1"/>
</dbReference>
<feature type="region of interest" description="Disordered" evidence="5">
    <location>
        <begin position="230"/>
        <end position="272"/>
    </location>
</feature>
<dbReference type="OrthoDB" id="624345at2759"/>
<dbReference type="InterPro" id="IPR011333">
    <property type="entry name" value="SKP1/BTB/POZ_sf"/>
</dbReference>